<dbReference type="GO" id="GO:0005524">
    <property type="term" value="F:ATP binding"/>
    <property type="evidence" value="ECO:0007669"/>
    <property type="project" value="UniProtKB-KW"/>
</dbReference>
<evidence type="ECO:0000259" key="7">
    <source>
        <dbReference type="PROSITE" id="PS51671"/>
    </source>
</evidence>
<dbReference type="SUPFAM" id="SSF53633">
    <property type="entry name" value="Carbamate kinase-like"/>
    <property type="match status" value="1"/>
</dbReference>
<dbReference type="GO" id="GO:0005829">
    <property type="term" value="C:cytosol"/>
    <property type="evidence" value="ECO:0007669"/>
    <property type="project" value="TreeGrafter"/>
</dbReference>
<evidence type="ECO:0000256" key="1">
    <source>
        <dbReference type="ARBA" id="ARBA00010122"/>
    </source>
</evidence>
<comment type="similarity">
    <text evidence="1">Belongs to the aspartokinase family.</text>
</comment>
<dbReference type="InterPro" id="IPR001048">
    <property type="entry name" value="Asp/Glu/Uridylate_kinase"/>
</dbReference>
<dbReference type="EC" id="2.7.2.4" evidence="2"/>
<dbReference type="InterPro" id="IPR054352">
    <property type="entry name" value="ACT_Aspartokinase"/>
</dbReference>
<protein>
    <recommendedName>
        <fullName evidence="2">aspartate kinase</fullName>
        <ecNumber evidence="2">2.7.2.4</ecNumber>
    </recommendedName>
</protein>
<dbReference type="PROSITE" id="PS51671">
    <property type="entry name" value="ACT"/>
    <property type="match status" value="1"/>
</dbReference>
<dbReference type="Pfam" id="PF00696">
    <property type="entry name" value="AA_kinase"/>
    <property type="match status" value="1"/>
</dbReference>
<keyword evidence="6" id="KW-0067">ATP-binding</keyword>
<dbReference type="Pfam" id="PF22468">
    <property type="entry name" value="ACT_9"/>
    <property type="match status" value="1"/>
</dbReference>
<evidence type="ECO:0000256" key="4">
    <source>
        <dbReference type="ARBA" id="ARBA00022741"/>
    </source>
</evidence>
<organism evidence="8">
    <name type="scientific">bioreactor metagenome</name>
    <dbReference type="NCBI Taxonomy" id="1076179"/>
    <lineage>
        <taxon>unclassified sequences</taxon>
        <taxon>metagenomes</taxon>
        <taxon>ecological metagenomes</taxon>
    </lineage>
</organism>
<name>A0A644X1X8_9ZZZZ</name>
<dbReference type="GO" id="GO:0009090">
    <property type="term" value="P:homoserine biosynthetic process"/>
    <property type="evidence" value="ECO:0007669"/>
    <property type="project" value="TreeGrafter"/>
</dbReference>
<keyword evidence="5 8" id="KW-0418">Kinase</keyword>
<sequence>MEKSVRAFKAAAGPDEQLVIPGFYGAMPGGEIRVLSRGGSDITGSIVAAIVGADLYENWTDVSGILMADPRIIENPRRIDRITYSELHELAYMGANVLHEGAIYPVRERGIPIHIRNTNDPDSPGTLIVESCEGEADGAPITGIAGRKDFTVVTIYKNQRADELGIIRRALEVFEKYSVKVEHIPSGIESFSVVVATEQVQNCIYDIAAEIKAVCDPSDIRIINGISLIATVGRNMVYKPGMSGRLFAALGSEGVNIRMIAQGSDEINIIVGVENKDFETTIRSIYKTFIGGKE</sequence>
<dbReference type="InterPro" id="IPR002912">
    <property type="entry name" value="ACT_dom"/>
</dbReference>
<dbReference type="EMBL" id="VSSQ01001657">
    <property type="protein sequence ID" value="MPM10150.1"/>
    <property type="molecule type" value="Genomic_DNA"/>
</dbReference>
<dbReference type="SUPFAM" id="SSF55021">
    <property type="entry name" value="ACT-like"/>
    <property type="match status" value="2"/>
</dbReference>
<accession>A0A644X1X8</accession>
<dbReference type="GO" id="GO:0004072">
    <property type="term" value="F:aspartate kinase activity"/>
    <property type="evidence" value="ECO:0007669"/>
    <property type="project" value="UniProtKB-EC"/>
</dbReference>
<dbReference type="Gene3D" id="3.30.2130.10">
    <property type="entry name" value="VC0802-like"/>
    <property type="match status" value="1"/>
</dbReference>
<evidence type="ECO:0000256" key="5">
    <source>
        <dbReference type="ARBA" id="ARBA00022777"/>
    </source>
</evidence>
<keyword evidence="4" id="KW-0547">Nucleotide-binding</keyword>
<evidence type="ECO:0000256" key="3">
    <source>
        <dbReference type="ARBA" id="ARBA00022679"/>
    </source>
</evidence>
<dbReference type="FunFam" id="3.30.2130.10:FF:000001">
    <property type="entry name" value="Bifunctional aspartokinase/homoserine dehydrogenase"/>
    <property type="match status" value="1"/>
</dbReference>
<evidence type="ECO:0000313" key="8">
    <source>
        <dbReference type="EMBL" id="MPM10150.1"/>
    </source>
</evidence>
<dbReference type="PANTHER" id="PTHR21499:SF67">
    <property type="entry name" value="ASPARTOKINASE 3"/>
    <property type="match status" value="1"/>
</dbReference>
<keyword evidence="3 8" id="KW-0808">Transferase</keyword>
<evidence type="ECO:0000256" key="2">
    <source>
        <dbReference type="ARBA" id="ARBA00013059"/>
    </source>
</evidence>
<dbReference type="InterPro" id="IPR036393">
    <property type="entry name" value="AceGlu_kinase-like_sf"/>
</dbReference>
<reference evidence="8" key="1">
    <citation type="submission" date="2019-08" db="EMBL/GenBank/DDBJ databases">
        <authorList>
            <person name="Kucharzyk K."/>
            <person name="Murdoch R.W."/>
            <person name="Higgins S."/>
            <person name="Loffler F."/>
        </authorList>
    </citation>
    <scope>NUCLEOTIDE SEQUENCE</scope>
</reference>
<dbReference type="AlphaFoldDB" id="A0A644X1X8"/>
<dbReference type="GO" id="GO:0009089">
    <property type="term" value="P:lysine biosynthetic process via diaminopimelate"/>
    <property type="evidence" value="ECO:0007669"/>
    <property type="project" value="TreeGrafter"/>
</dbReference>
<gene>
    <name evidence="8" type="primary">yclM_3</name>
    <name evidence="8" type="ORF">SDC9_56475</name>
</gene>
<dbReference type="Gene3D" id="3.40.1160.10">
    <property type="entry name" value="Acetylglutamate kinase-like"/>
    <property type="match status" value="1"/>
</dbReference>
<dbReference type="InterPro" id="IPR045865">
    <property type="entry name" value="ACT-like_dom_sf"/>
</dbReference>
<comment type="caution">
    <text evidence="8">The sequence shown here is derived from an EMBL/GenBank/DDBJ whole genome shotgun (WGS) entry which is preliminary data.</text>
</comment>
<evidence type="ECO:0000256" key="6">
    <source>
        <dbReference type="ARBA" id="ARBA00022840"/>
    </source>
</evidence>
<proteinExistence type="inferred from homology"/>
<feature type="domain" description="ACT" evidence="7">
    <location>
        <begin position="231"/>
        <end position="294"/>
    </location>
</feature>
<dbReference type="PANTHER" id="PTHR21499">
    <property type="entry name" value="ASPARTATE KINASE"/>
    <property type="match status" value="1"/>
</dbReference>